<accession>Z9JK40</accession>
<evidence type="ECO:0000313" key="3">
    <source>
        <dbReference type="Proteomes" id="UP000020406"/>
    </source>
</evidence>
<gene>
    <name evidence="2" type="ORF">AF72_05895</name>
</gene>
<protein>
    <submittedName>
        <fullName evidence="2">Uncharacterized protein</fullName>
    </submittedName>
</protein>
<comment type="caution">
    <text evidence="2">The sequence shown here is derived from an EMBL/GenBank/DDBJ whole genome shotgun (WGS) entry which is preliminary data.</text>
</comment>
<evidence type="ECO:0000313" key="2">
    <source>
        <dbReference type="EMBL" id="EWS78509.1"/>
    </source>
</evidence>
<reference evidence="2 3" key="1">
    <citation type="journal article" date="2014" name="Genome Announc.">
        <title>Draft Genome Sequence of Xylella fastidiosa Pear Leaf Scorch Strain in Taiwan.</title>
        <authorList>
            <person name="Su C.C."/>
            <person name="Deng W.L."/>
            <person name="Jan F.J."/>
            <person name="Chang C.J."/>
            <person name="Huang H."/>
            <person name="Chen J."/>
        </authorList>
    </citation>
    <scope>NUCLEOTIDE SEQUENCE [LARGE SCALE GENOMIC DNA]</scope>
    <source>
        <strain evidence="2 3">PLS229</strain>
    </source>
</reference>
<organism evidence="2 3">
    <name type="scientific">Xylella taiwanensis</name>
    <dbReference type="NCBI Taxonomy" id="1444770"/>
    <lineage>
        <taxon>Bacteria</taxon>
        <taxon>Pseudomonadati</taxon>
        <taxon>Pseudomonadota</taxon>
        <taxon>Gammaproteobacteria</taxon>
        <taxon>Lysobacterales</taxon>
        <taxon>Lysobacteraceae</taxon>
        <taxon>Xylella</taxon>
    </lineage>
</organism>
<dbReference type="EMBL" id="JDSQ01000007">
    <property type="protein sequence ID" value="EWS78509.1"/>
    <property type="molecule type" value="Genomic_DNA"/>
</dbReference>
<evidence type="ECO:0000256" key="1">
    <source>
        <dbReference type="SAM" id="MobiDB-lite"/>
    </source>
</evidence>
<name>Z9JK40_9GAMM</name>
<dbReference type="Proteomes" id="UP000020406">
    <property type="component" value="Unassembled WGS sequence"/>
</dbReference>
<sequence length="80" mass="8855">MKIEYGAVLDMQHHHHADHPQSSNDDCNHSPHCHIPSIDSAAGAVYWPPHSGSEHGILPIHWTTWCAHIAQPPPSSRANE</sequence>
<dbReference type="STRING" id="1444770.AF72_05895"/>
<dbReference type="AlphaFoldDB" id="Z9JK40"/>
<feature type="region of interest" description="Disordered" evidence="1">
    <location>
        <begin position="9"/>
        <end position="33"/>
    </location>
</feature>
<proteinExistence type="predicted"/>